<evidence type="ECO:0000256" key="2">
    <source>
        <dbReference type="ARBA" id="ARBA00023125"/>
    </source>
</evidence>
<gene>
    <name evidence="5" type="ORF">E8K88_09110</name>
</gene>
<evidence type="ECO:0000313" key="6">
    <source>
        <dbReference type="Proteomes" id="UP000306236"/>
    </source>
</evidence>
<reference evidence="5 6" key="1">
    <citation type="submission" date="2019-04" db="EMBL/GenBank/DDBJ databases">
        <title>Lampropedia sp YIM MLB12 draf genome.</title>
        <authorList>
            <person name="Wang Y.-X."/>
        </authorList>
    </citation>
    <scope>NUCLEOTIDE SEQUENCE [LARGE SCALE GENOMIC DNA]</scope>
    <source>
        <strain evidence="5 6">YIM MLB12</strain>
    </source>
</reference>
<dbReference type="InterPro" id="IPR011711">
    <property type="entry name" value="GntR_C"/>
</dbReference>
<dbReference type="AlphaFoldDB" id="A0A4S5BQI1"/>
<evidence type="ECO:0000313" key="5">
    <source>
        <dbReference type="EMBL" id="THJ33433.1"/>
    </source>
</evidence>
<evidence type="ECO:0000256" key="1">
    <source>
        <dbReference type="ARBA" id="ARBA00023015"/>
    </source>
</evidence>
<dbReference type="InterPro" id="IPR036390">
    <property type="entry name" value="WH_DNA-bd_sf"/>
</dbReference>
<dbReference type="GO" id="GO:0003700">
    <property type="term" value="F:DNA-binding transcription factor activity"/>
    <property type="evidence" value="ECO:0007669"/>
    <property type="project" value="InterPro"/>
</dbReference>
<dbReference type="SMART" id="SM00895">
    <property type="entry name" value="FCD"/>
    <property type="match status" value="1"/>
</dbReference>
<sequence>MAESPALTASLLTELAAPADISQNESAYLTLQNRIVTLQYKPGEYLNTAAVMESLGYGRTPINHALHRLATEGLVQILPRKGVLVAPLSIDDALNLIDVRLVNETLCARLAAQRITADQIDALHSSVRQFEAAMHERDIVGCMQADRVFHEYIALACANPVLIDVLRVLHARAQRFWAISMTAAGHMQHILDEHSLIVDTLAAHDGEAAAKLVAEHIESFRTSILQRS</sequence>
<dbReference type="Pfam" id="PF07729">
    <property type="entry name" value="FCD"/>
    <property type="match status" value="1"/>
</dbReference>
<dbReference type="Gene3D" id="1.10.10.10">
    <property type="entry name" value="Winged helix-like DNA-binding domain superfamily/Winged helix DNA-binding domain"/>
    <property type="match status" value="1"/>
</dbReference>
<dbReference type="EMBL" id="SSWX01000010">
    <property type="protein sequence ID" value="THJ33433.1"/>
    <property type="molecule type" value="Genomic_DNA"/>
</dbReference>
<dbReference type="InterPro" id="IPR008920">
    <property type="entry name" value="TF_FadR/GntR_C"/>
</dbReference>
<feature type="domain" description="HTH gntR-type" evidence="4">
    <location>
        <begin position="21"/>
        <end position="88"/>
    </location>
</feature>
<dbReference type="PANTHER" id="PTHR43537">
    <property type="entry name" value="TRANSCRIPTIONAL REGULATOR, GNTR FAMILY"/>
    <property type="match status" value="1"/>
</dbReference>
<keyword evidence="1" id="KW-0805">Transcription regulation</keyword>
<organism evidence="5 6">
    <name type="scientific">Lampropedia aestuarii</name>
    <dbReference type="NCBI Taxonomy" id="2562762"/>
    <lineage>
        <taxon>Bacteria</taxon>
        <taxon>Pseudomonadati</taxon>
        <taxon>Pseudomonadota</taxon>
        <taxon>Betaproteobacteria</taxon>
        <taxon>Burkholderiales</taxon>
        <taxon>Comamonadaceae</taxon>
        <taxon>Lampropedia</taxon>
    </lineage>
</organism>
<protein>
    <submittedName>
        <fullName evidence="5">GntR family transcriptional regulator</fullName>
    </submittedName>
</protein>
<accession>A0A4S5BQI1</accession>
<dbReference type="PANTHER" id="PTHR43537:SF45">
    <property type="entry name" value="GNTR FAMILY REGULATORY PROTEIN"/>
    <property type="match status" value="1"/>
</dbReference>
<keyword evidence="3" id="KW-0804">Transcription</keyword>
<keyword evidence="2" id="KW-0238">DNA-binding</keyword>
<dbReference type="Pfam" id="PF00392">
    <property type="entry name" value="GntR"/>
    <property type="match status" value="1"/>
</dbReference>
<dbReference type="Proteomes" id="UP000306236">
    <property type="component" value="Unassembled WGS sequence"/>
</dbReference>
<dbReference type="SUPFAM" id="SSF46785">
    <property type="entry name" value="Winged helix' DNA-binding domain"/>
    <property type="match status" value="1"/>
</dbReference>
<evidence type="ECO:0000256" key="3">
    <source>
        <dbReference type="ARBA" id="ARBA00023163"/>
    </source>
</evidence>
<name>A0A4S5BQI1_9BURK</name>
<comment type="caution">
    <text evidence="5">The sequence shown here is derived from an EMBL/GenBank/DDBJ whole genome shotgun (WGS) entry which is preliminary data.</text>
</comment>
<dbReference type="InterPro" id="IPR036388">
    <property type="entry name" value="WH-like_DNA-bd_sf"/>
</dbReference>
<dbReference type="PROSITE" id="PS50949">
    <property type="entry name" value="HTH_GNTR"/>
    <property type="match status" value="1"/>
</dbReference>
<dbReference type="RefSeq" id="WP_136406358.1">
    <property type="nucleotide sequence ID" value="NZ_SSWX01000010.1"/>
</dbReference>
<dbReference type="InterPro" id="IPR000524">
    <property type="entry name" value="Tscrpt_reg_HTH_GntR"/>
</dbReference>
<dbReference type="SUPFAM" id="SSF48008">
    <property type="entry name" value="GntR ligand-binding domain-like"/>
    <property type="match status" value="1"/>
</dbReference>
<keyword evidence="6" id="KW-1185">Reference proteome</keyword>
<evidence type="ECO:0000259" key="4">
    <source>
        <dbReference type="PROSITE" id="PS50949"/>
    </source>
</evidence>
<proteinExistence type="predicted"/>
<dbReference type="SMART" id="SM00345">
    <property type="entry name" value="HTH_GNTR"/>
    <property type="match status" value="1"/>
</dbReference>
<dbReference type="Gene3D" id="1.20.120.530">
    <property type="entry name" value="GntR ligand-binding domain-like"/>
    <property type="match status" value="1"/>
</dbReference>
<dbReference type="OrthoDB" id="8631299at2"/>
<dbReference type="GO" id="GO:0003677">
    <property type="term" value="F:DNA binding"/>
    <property type="evidence" value="ECO:0007669"/>
    <property type="project" value="UniProtKB-KW"/>
</dbReference>